<comment type="similarity">
    <text evidence="3 14">Belongs to the glycosyl hydrolase 13 family.</text>
</comment>
<dbReference type="EC" id="3.2.1.141" evidence="4 13"/>
<keyword evidence="9 14" id="KW-0326">Glycosidase</keyword>
<comment type="catalytic activity">
    <reaction evidence="12 14">
        <text>hydrolysis of (1-&gt;4)-alpha-D-glucosidic linkage in 4-alpha-D-[(1-&gt;4)-alpha-D-glucanosyl]n trehalose to yield trehalose and (1-&gt;4)-alpha-D-glucan.</text>
        <dbReference type="EC" id="3.2.1.141"/>
    </reaction>
</comment>
<dbReference type="RefSeq" id="WP_231486340.1">
    <property type="nucleotide sequence ID" value="NZ_BAAAZO010000013.1"/>
</dbReference>
<dbReference type="CDD" id="cd11325">
    <property type="entry name" value="AmyAc_GTHase"/>
    <property type="match status" value="1"/>
</dbReference>
<evidence type="ECO:0000256" key="7">
    <source>
        <dbReference type="ARBA" id="ARBA00022801"/>
    </source>
</evidence>
<keyword evidence="17" id="KW-1185">Reference proteome</keyword>
<evidence type="ECO:0000256" key="1">
    <source>
        <dbReference type="ARBA" id="ARBA00004496"/>
    </source>
</evidence>
<evidence type="ECO:0000256" key="4">
    <source>
        <dbReference type="ARBA" id="ARBA00012268"/>
    </source>
</evidence>
<name>A0ABP7ASP8_9ACTN</name>
<reference evidence="17" key="1">
    <citation type="journal article" date="2019" name="Int. J. Syst. Evol. Microbiol.">
        <title>The Global Catalogue of Microorganisms (GCM) 10K type strain sequencing project: providing services to taxonomists for standard genome sequencing and annotation.</title>
        <authorList>
            <consortium name="The Broad Institute Genomics Platform"/>
            <consortium name="The Broad Institute Genome Sequencing Center for Infectious Disease"/>
            <person name="Wu L."/>
            <person name="Ma J."/>
        </authorList>
    </citation>
    <scope>NUCLEOTIDE SEQUENCE [LARGE SCALE GENOMIC DNA]</scope>
    <source>
        <strain evidence="17">JCM 16902</strain>
    </source>
</reference>
<dbReference type="SUPFAM" id="SSF81296">
    <property type="entry name" value="E set domains"/>
    <property type="match status" value="1"/>
</dbReference>
<dbReference type="PANTHER" id="PTHR43651:SF11">
    <property type="entry name" value="MALTO-OLIGOSYLTREHALOSE TREHALOHYDROLASE"/>
    <property type="match status" value="1"/>
</dbReference>
<dbReference type="NCBIfam" id="TIGR02402">
    <property type="entry name" value="trehalose_TreZ"/>
    <property type="match status" value="1"/>
</dbReference>
<dbReference type="InterPro" id="IPR014756">
    <property type="entry name" value="Ig_E-set"/>
</dbReference>
<evidence type="ECO:0000256" key="12">
    <source>
        <dbReference type="ARBA" id="ARBA00034013"/>
    </source>
</evidence>
<sequence length="594" mass="64883">MHEFTLWAPGASRVMLHLPGLDRREPLRPVADPALGQEATPETAGLWHVSVAEAEHGTDYAFALDGGDPRPDPRSAWQPDGVHQASRVFDAARHSWSDGAWPGLDSRGAVFYELHIGTFTPEGTLDAAVGRLDHLVELGVRMIELLPVAEFSGVRGWGYDGVGLYAVHHSYGGPEALQRFVDAAHGKGLGVCLDVVYNHLGPDGNYLSEFGPYFTDAHTTPWGDAINLDDEGSHGVRSWIVDNVLRWFRDFHIDCLRLDAVHALVDSSPRHILAEISERTAGLSKELGRPLGLVAESDLNDPFMVEPVAEGGRGLTGQWDDDVHHSIHSFITGETQGYYSDFGTASVLARVLKEAFRHAGDYSTFRGKHWGKPISPGKHRGHQFVVATQNHDQVGNRATGDRPSATIAPGRLAASAALMLTSVYTPMLFMGEEWGALTPWQFFTSFESPELADAVRQGRRAEFGSHGWAPEEVPDPQALSTRDASVLDWSEIGRVDGELDHGAMLRWYRDLIALRASSPDLLNDSFDAVTVTHGESWIAMRRGSFTTVVNIGPEADIVVATGSVPRLTWGSIQTVDEETVRLQPDAVAVLQIQG</sequence>
<dbReference type="CDD" id="cd02853">
    <property type="entry name" value="E_set_MTHase_like_N"/>
    <property type="match status" value="1"/>
</dbReference>
<evidence type="ECO:0000256" key="5">
    <source>
        <dbReference type="ARBA" id="ARBA00015938"/>
    </source>
</evidence>
<comment type="pathway">
    <text evidence="2 14">Glycan biosynthesis; trehalose biosynthesis.</text>
</comment>
<dbReference type="SMART" id="SM00642">
    <property type="entry name" value="Aamy"/>
    <property type="match status" value="1"/>
</dbReference>
<evidence type="ECO:0000256" key="8">
    <source>
        <dbReference type="ARBA" id="ARBA00023277"/>
    </source>
</evidence>
<dbReference type="PIRSF" id="PIRSF006337">
    <property type="entry name" value="Trehalose_TreZ"/>
    <property type="match status" value="1"/>
</dbReference>
<protein>
    <recommendedName>
        <fullName evidence="5 13">Malto-oligosyltrehalose trehalohydrolase</fullName>
        <shortName evidence="14">MTHase</shortName>
        <ecNumber evidence="4 13">3.2.1.141</ecNumber>
    </recommendedName>
    <alternativeName>
        <fullName evidence="11 14">4-alpha-D-((1-&gt;4)-alpha-D-glucano)trehalose trehalohydrolase</fullName>
    </alternativeName>
    <alternativeName>
        <fullName evidence="10 14">Maltooligosyl trehalose trehalohydrolase</fullName>
    </alternativeName>
</protein>
<dbReference type="InterPro" id="IPR013783">
    <property type="entry name" value="Ig-like_fold"/>
</dbReference>
<dbReference type="InterPro" id="IPR012768">
    <property type="entry name" value="Trehalose_TreZ"/>
</dbReference>
<proteinExistence type="inferred from homology"/>
<comment type="caution">
    <text evidence="16">The sequence shown here is derived from an EMBL/GenBank/DDBJ whole genome shotgun (WGS) entry which is preliminary data.</text>
</comment>
<evidence type="ECO:0000313" key="16">
    <source>
        <dbReference type="EMBL" id="GAA3639147.1"/>
    </source>
</evidence>
<evidence type="ECO:0000256" key="6">
    <source>
        <dbReference type="ARBA" id="ARBA00022490"/>
    </source>
</evidence>
<dbReference type="Pfam" id="PF00128">
    <property type="entry name" value="Alpha-amylase"/>
    <property type="match status" value="1"/>
</dbReference>
<evidence type="ECO:0000256" key="3">
    <source>
        <dbReference type="ARBA" id="ARBA00008061"/>
    </source>
</evidence>
<dbReference type="Gene3D" id="3.20.20.80">
    <property type="entry name" value="Glycosidases"/>
    <property type="match status" value="1"/>
</dbReference>
<dbReference type="SUPFAM" id="SSF51445">
    <property type="entry name" value="(Trans)glycosidases"/>
    <property type="match status" value="1"/>
</dbReference>
<dbReference type="InterPro" id="IPR006047">
    <property type="entry name" value="GH13_cat_dom"/>
</dbReference>
<evidence type="ECO:0000256" key="13">
    <source>
        <dbReference type="NCBIfam" id="TIGR02402"/>
    </source>
</evidence>
<feature type="domain" description="Glycosyl hydrolase family 13 catalytic" evidence="15">
    <location>
        <begin position="90"/>
        <end position="486"/>
    </location>
</feature>
<organism evidence="16 17">
    <name type="scientific">Kineosporia mesophila</name>
    <dbReference type="NCBI Taxonomy" id="566012"/>
    <lineage>
        <taxon>Bacteria</taxon>
        <taxon>Bacillati</taxon>
        <taxon>Actinomycetota</taxon>
        <taxon>Actinomycetes</taxon>
        <taxon>Kineosporiales</taxon>
        <taxon>Kineosporiaceae</taxon>
        <taxon>Kineosporia</taxon>
    </lineage>
</organism>
<accession>A0ABP7ASP8</accession>
<evidence type="ECO:0000256" key="9">
    <source>
        <dbReference type="ARBA" id="ARBA00023295"/>
    </source>
</evidence>
<keyword evidence="7 14" id="KW-0378">Hydrolase</keyword>
<evidence type="ECO:0000256" key="2">
    <source>
        <dbReference type="ARBA" id="ARBA00005199"/>
    </source>
</evidence>
<comment type="subcellular location">
    <subcellularLocation>
        <location evidence="1">Cytoplasm</location>
    </subcellularLocation>
</comment>
<evidence type="ECO:0000259" key="15">
    <source>
        <dbReference type="SMART" id="SM00642"/>
    </source>
</evidence>
<evidence type="ECO:0000313" key="17">
    <source>
        <dbReference type="Proteomes" id="UP001501074"/>
    </source>
</evidence>
<evidence type="ECO:0000256" key="14">
    <source>
        <dbReference type="PIRNR" id="PIRNR006337"/>
    </source>
</evidence>
<dbReference type="Proteomes" id="UP001501074">
    <property type="component" value="Unassembled WGS sequence"/>
</dbReference>
<gene>
    <name evidence="16" type="primary">treZ</name>
    <name evidence="16" type="ORF">GCM10022223_67710</name>
</gene>
<dbReference type="InterPro" id="IPR044901">
    <property type="entry name" value="Trehalose_TreZ_E-set_sf"/>
</dbReference>
<dbReference type="InterPro" id="IPR017853">
    <property type="entry name" value="GH"/>
</dbReference>
<keyword evidence="8" id="KW-0119">Carbohydrate metabolism</keyword>
<dbReference type="Gene3D" id="2.60.40.10">
    <property type="entry name" value="Immunoglobulins"/>
    <property type="match status" value="1"/>
</dbReference>
<keyword evidence="6" id="KW-0963">Cytoplasm</keyword>
<dbReference type="Gene3D" id="1.10.10.760">
    <property type="entry name" value="E-set domains of sugar-utilizing enzymes"/>
    <property type="match status" value="1"/>
</dbReference>
<dbReference type="EMBL" id="BAAAZO010000013">
    <property type="protein sequence ID" value="GAA3639147.1"/>
    <property type="molecule type" value="Genomic_DNA"/>
</dbReference>
<dbReference type="PANTHER" id="PTHR43651">
    <property type="entry name" value="1,4-ALPHA-GLUCAN-BRANCHING ENZYME"/>
    <property type="match status" value="1"/>
</dbReference>
<evidence type="ECO:0000256" key="11">
    <source>
        <dbReference type="ARBA" id="ARBA00033284"/>
    </source>
</evidence>
<evidence type="ECO:0000256" key="10">
    <source>
        <dbReference type="ARBA" id="ARBA00032057"/>
    </source>
</evidence>